<keyword evidence="11 12" id="KW-0539">Nucleus</keyword>
<dbReference type="CDD" id="cd00086">
    <property type="entry name" value="homeodomain"/>
    <property type="match status" value="1"/>
</dbReference>
<dbReference type="SMART" id="SM00069">
    <property type="entry name" value="GLA"/>
    <property type="match status" value="1"/>
</dbReference>
<evidence type="ECO:0000256" key="3">
    <source>
        <dbReference type="ARBA" id="ARBA00007300"/>
    </source>
</evidence>
<dbReference type="GO" id="GO:0000981">
    <property type="term" value="F:DNA-binding transcription factor activity, RNA polymerase II-specific"/>
    <property type="evidence" value="ECO:0007669"/>
    <property type="project" value="InterPro"/>
</dbReference>
<dbReference type="InterPro" id="IPR035972">
    <property type="entry name" value="GLA-like_dom_SF"/>
</dbReference>
<proteinExistence type="inferred from homology"/>
<dbReference type="PRINTS" id="PR00001">
    <property type="entry name" value="GLABLOOD"/>
</dbReference>
<dbReference type="PANTHER" id="PTHR11636">
    <property type="entry name" value="POU DOMAIN"/>
    <property type="match status" value="1"/>
</dbReference>
<dbReference type="Pfam" id="PF00046">
    <property type="entry name" value="Homeodomain"/>
    <property type="match status" value="1"/>
</dbReference>
<dbReference type="PROSITE" id="PS00027">
    <property type="entry name" value="HOMEOBOX_1"/>
    <property type="match status" value="1"/>
</dbReference>
<evidence type="ECO:0000256" key="8">
    <source>
        <dbReference type="ARBA" id="ARBA00023155"/>
    </source>
</evidence>
<evidence type="ECO:0000259" key="15">
    <source>
        <dbReference type="PROSITE" id="PS50071"/>
    </source>
</evidence>
<evidence type="ECO:0000256" key="6">
    <source>
        <dbReference type="ARBA" id="ARBA00023015"/>
    </source>
</evidence>
<evidence type="ECO:0000256" key="1">
    <source>
        <dbReference type="ARBA" id="ARBA00004123"/>
    </source>
</evidence>
<dbReference type="PROSITE" id="PS51179">
    <property type="entry name" value="POU_3"/>
    <property type="match status" value="1"/>
</dbReference>
<accession>A0AAW0H7F6</accession>
<dbReference type="InterPro" id="IPR013847">
    <property type="entry name" value="POU"/>
</dbReference>
<dbReference type="Gene3D" id="1.10.260.40">
    <property type="entry name" value="lambda repressor-like DNA-binding domains"/>
    <property type="match status" value="1"/>
</dbReference>
<feature type="domain" description="Gla" evidence="16">
    <location>
        <begin position="164"/>
        <end position="213"/>
    </location>
</feature>
<evidence type="ECO:0000256" key="2">
    <source>
        <dbReference type="ARBA" id="ARBA00004496"/>
    </source>
</evidence>
<evidence type="ECO:0000259" key="16">
    <source>
        <dbReference type="PROSITE" id="PS50998"/>
    </source>
</evidence>
<dbReference type="InterPro" id="IPR017857">
    <property type="entry name" value="Coagulation_fac-like_Gla_dom"/>
</dbReference>
<keyword evidence="5" id="KW-0597">Phosphoprotein</keyword>
<keyword evidence="10" id="KW-0804">Transcription</keyword>
<dbReference type="InterPro" id="IPR000294">
    <property type="entry name" value="GLA_domain"/>
</dbReference>
<evidence type="ECO:0000256" key="9">
    <source>
        <dbReference type="ARBA" id="ARBA00023157"/>
    </source>
</evidence>
<dbReference type="SUPFAM" id="SSF57630">
    <property type="entry name" value="GLA-domain"/>
    <property type="match status" value="1"/>
</dbReference>
<dbReference type="Gene3D" id="4.10.740.10">
    <property type="entry name" value="Coagulation Factor IX"/>
    <property type="match status" value="1"/>
</dbReference>
<keyword evidence="8 12" id="KW-0371">Homeobox</keyword>
<feature type="region of interest" description="Disordered" evidence="14">
    <location>
        <begin position="316"/>
        <end position="336"/>
    </location>
</feature>
<dbReference type="SUPFAM" id="SSF47413">
    <property type="entry name" value="lambda repressor-like DNA-binding domains"/>
    <property type="match status" value="1"/>
</dbReference>
<evidence type="ECO:0000259" key="17">
    <source>
        <dbReference type="PROSITE" id="PS51179"/>
    </source>
</evidence>
<evidence type="ECO:0000256" key="11">
    <source>
        <dbReference type="ARBA" id="ARBA00023242"/>
    </source>
</evidence>
<evidence type="ECO:0000256" key="12">
    <source>
        <dbReference type="PROSITE-ProRule" id="PRU00108"/>
    </source>
</evidence>
<dbReference type="InterPro" id="IPR050255">
    <property type="entry name" value="POU_domain_TF"/>
</dbReference>
<evidence type="ECO:0000256" key="5">
    <source>
        <dbReference type="ARBA" id="ARBA00022553"/>
    </source>
</evidence>
<dbReference type="GO" id="GO:0005634">
    <property type="term" value="C:nucleus"/>
    <property type="evidence" value="ECO:0007669"/>
    <property type="project" value="UniProtKB-SubCell"/>
</dbReference>
<keyword evidence="19" id="KW-1185">Reference proteome</keyword>
<dbReference type="SMART" id="SM00352">
    <property type="entry name" value="POU"/>
    <property type="match status" value="1"/>
</dbReference>
<evidence type="ECO:0000256" key="13">
    <source>
        <dbReference type="RuleBase" id="RU000682"/>
    </source>
</evidence>
<dbReference type="PRINTS" id="PR00028">
    <property type="entry name" value="POUDOMAIN"/>
</dbReference>
<keyword evidence="4" id="KW-0963">Cytoplasm</keyword>
<protein>
    <recommendedName>
        <fullName evidence="20">POU domain protein</fullName>
    </recommendedName>
</protein>
<organism evidence="18 19">
    <name type="scientific">Myodes glareolus</name>
    <name type="common">Bank vole</name>
    <name type="synonym">Clethrionomys glareolus</name>
    <dbReference type="NCBI Taxonomy" id="447135"/>
    <lineage>
        <taxon>Eukaryota</taxon>
        <taxon>Metazoa</taxon>
        <taxon>Chordata</taxon>
        <taxon>Craniata</taxon>
        <taxon>Vertebrata</taxon>
        <taxon>Euteleostomi</taxon>
        <taxon>Mammalia</taxon>
        <taxon>Eutheria</taxon>
        <taxon>Euarchontoglires</taxon>
        <taxon>Glires</taxon>
        <taxon>Rodentia</taxon>
        <taxon>Myomorpha</taxon>
        <taxon>Muroidea</taxon>
        <taxon>Cricetidae</taxon>
        <taxon>Arvicolinae</taxon>
        <taxon>Myodes</taxon>
    </lineage>
</organism>
<evidence type="ECO:0000256" key="10">
    <source>
        <dbReference type="ARBA" id="ARBA00023163"/>
    </source>
</evidence>
<reference evidence="18 19" key="1">
    <citation type="journal article" date="2023" name="bioRxiv">
        <title>Conserved and derived expression patterns and positive selection on dental genes reveal complex evolutionary context of ever-growing rodent molars.</title>
        <authorList>
            <person name="Calamari Z.T."/>
            <person name="Song A."/>
            <person name="Cohen E."/>
            <person name="Akter M."/>
            <person name="Roy R.D."/>
            <person name="Hallikas O."/>
            <person name="Christensen M.M."/>
            <person name="Li P."/>
            <person name="Marangoni P."/>
            <person name="Jernvall J."/>
            <person name="Klein O.D."/>
        </authorList>
    </citation>
    <scope>NUCLEOTIDE SEQUENCE [LARGE SCALE GENOMIC DNA]</scope>
    <source>
        <strain evidence="18">V071</strain>
    </source>
</reference>
<dbReference type="GO" id="GO:0005576">
    <property type="term" value="C:extracellular region"/>
    <property type="evidence" value="ECO:0007669"/>
    <property type="project" value="InterPro"/>
</dbReference>
<dbReference type="EMBL" id="JBBHLL010000821">
    <property type="protein sequence ID" value="KAK7797490.1"/>
    <property type="molecule type" value="Genomic_DNA"/>
</dbReference>
<dbReference type="InterPro" id="IPR017970">
    <property type="entry name" value="Homeobox_CS"/>
</dbReference>
<dbReference type="InterPro" id="IPR009057">
    <property type="entry name" value="Homeodomain-like_sf"/>
</dbReference>
<feature type="domain" description="POU-specific" evidence="17">
    <location>
        <begin position="325"/>
        <end position="402"/>
    </location>
</feature>
<comment type="caution">
    <text evidence="18">The sequence shown here is derived from an EMBL/GenBank/DDBJ whole genome shotgun (WGS) entry which is preliminary data.</text>
</comment>
<comment type="similarity">
    <text evidence="3">Belongs to the POU transcription factor family. Class-5 subfamily.</text>
</comment>
<dbReference type="Pfam" id="PF00594">
    <property type="entry name" value="Gla"/>
    <property type="match status" value="1"/>
</dbReference>
<dbReference type="GO" id="GO:0005737">
    <property type="term" value="C:cytoplasm"/>
    <property type="evidence" value="ECO:0007669"/>
    <property type="project" value="UniProtKB-SubCell"/>
</dbReference>
<evidence type="ECO:0000313" key="19">
    <source>
        <dbReference type="Proteomes" id="UP001488838"/>
    </source>
</evidence>
<evidence type="ECO:0000256" key="14">
    <source>
        <dbReference type="SAM" id="MobiDB-lite"/>
    </source>
</evidence>
<evidence type="ECO:0008006" key="20">
    <source>
        <dbReference type="Google" id="ProtNLM"/>
    </source>
</evidence>
<keyword evidence="6" id="KW-0805">Transcription regulation</keyword>
<feature type="domain" description="Homeobox" evidence="15">
    <location>
        <begin position="418"/>
        <end position="476"/>
    </location>
</feature>
<comment type="subcellular location">
    <subcellularLocation>
        <location evidence="2">Cytoplasm</location>
    </subcellularLocation>
    <subcellularLocation>
        <location evidence="1 12 13">Nucleus</location>
    </subcellularLocation>
</comment>
<dbReference type="GO" id="GO:0005509">
    <property type="term" value="F:calcium ion binding"/>
    <property type="evidence" value="ECO:0007669"/>
    <property type="project" value="InterPro"/>
</dbReference>
<dbReference type="PANTHER" id="PTHR11636:SF86">
    <property type="entry name" value="POU DOMAIN, CLASS 5, TRANSCRIPTION FACTOR 1-RELATED"/>
    <property type="match status" value="1"/>
</dbReference>
<keyword evidence="9" id="KW-1015">Disulfide bond</keyword>
<name>A0AAW0H7F6_MYOGA</name>
<evidence type="ECO:0000313" key="18">
    <source>
        <dbReference type="EMBL" id="KAK7797490.1"/>
    </source>
</evidence>
<sequence>MLMRFSLIEEKDECPSNLIARPKDMLCPALPLGTPATQVETTLVRRTCAGYTSQKNSDPCCTKDQVNLQKASSQLGQKLEGQVEEWVMGNKIWSVTVQLEGISLTCSSDLCGLHLSNGSLAALEVGRNWPLVCLQNALEYPLTVMNIIFLTGEKANSVLKRYPRANGLFEEIRQGNIERECKEEVCTYEEAREAFENHEKTLDTGTLRARTNAPLWFSLSASISCKILHLLTPTCGGDESGGLEPGWVDPRTWISFQGPPGGPGIRPGVGTGSEVLGISPCPLPYEFCGGMAYCGPHVELGLVPQVGLETLQPEDQAGAGMESNSEEASPEPSTVCPSVVKLEKVEPSPEESQDMKDLRKELEQFAKVFSQITICHFEVLQLSFKNMCKLRPLLEKWVEEADNNENLQEKSKAETLVQVRKRKQRSIENCVRGNLESMFLQYPKPTLQQISIIAKQLDLEKDVVRVWFCNCCQKGK</sequence>
<dbReference type="AlphaFoldDB" id="A0AAW0H7F6"/>
<dbReference type="PROSITE" id="PS50998">
    <property type="entry name" value="GLA_2"/>
    <property type="match status" value="1"/>
</dbReference>
<evidence type="ECO:0000256" key="4">
    <source>
        <dbReference type="ARBA" id="ARBA00022490"/>
    </source>
</evidence>
<evidence type="ECO:0000256" key="7">
    <source>
        <dbReference type="ARBA" id="ARBA00023125"/>
    </source>
</evidence>
<dbReference type="InterPro" id="IPR010982">
    <property type="entry name" value="Lambda_DNA-bd_dom_sf"/>
</dbReference>
<keyword evidence="7 12" id="KW-0238">DNA-binding</keyword>
<dbReference type="SUPFAM" id="SSF46689">
    <property type="entry name" value="Homeodomain-like"/>
    <property type="match status" value="1"/>
</dbReference>
<dbReference type="SMART" id="SM00389">
    <property type="entry name" value="HOX"/>
    <property type="match status" value="1"/>
</dbReference>
<dbReference type="PROSITE" id="PS50071">
    <property type="entry name" value="HOMEOBOX_2"/>
    <property type="match status" value="1"/>
</dbReference>
<dbReference type="FunFam" id="4.10.740.10:FF:000001">
    <property type="entry name" value="vitamin K-dependent protein S"/>
    <property type="match status" value="1"/>
</dbReference>
<dbReference type="Pfam" id="PF00157">
    <property type="entry name" value="Pou"/>
    <property type="match status" value="1"/>
</dbReference>
<dbReference type="Proteomes" id="UP001488838">
    <property type="component" value="Unassembled WGS sequence"/>
</dbReference>
<dbReference type="Gene3D" id="1.10.10.60">
    <property type="entry name" value="Homeodomain-like"/>
    <property type="match status" value="1"/>
</dbReference>
<gene>
    <name evidence="18" type="ORF">U0070_025374</name>
</gene>
<dbReference type="InterPro" id="IPR000327">
    <property type="entry name" value="POU_dom"/>
</dbReference>
<dbReference type="GO" id="GO:0000978">
    <property type="term" value="F:RNA polymerase II cis-regulatory region sequence-specific DNA binding"/>
    <property type="evidence" value="ECO:0007669"/>
    <property type="project" value="TreeGrafter"/>
</dbReference>
<dbReference type="InterPro" id="IPR001356">
    <property type="entry name" value="HD"/>
</dbReference>